<organism evidence="1 2">
    <name type="scientific">Metabacillus fastidiosus</name>
    <dbReference type="NCBI Taxonomy" id="1458"/>
    <lineage>
        <taxon>Bacteria</taxon>
        <taxon>Bacillati</taxon>
        <taxon>Bacillota</taxon>
        <taxon>Bacilli</taxon>
        <taxon>Bacillales</taxon>
        <taxon>Bacillaceae</taxon>
        <taxon>Metabacillus</taxon>
    </lineage>
</organism>
<evidence type="ECO:0000313" key="1">
    <source>
        <dbReference type="EMBL" id="MED4400825.1"/>
    </source>
</evidence>
<dbReference type="Gene3D" id="3.10.129.10">
    <property type="entry name" value="Hotdog Thioesterase"/>
    <property type="match status" value="1"/>
</dbReference>
<dbReference type="EC" id="4.2.1.-" evidence="1"/>
<keyword evidence="2" id="KW-1185">Reference proteome</keyword>
<dbReference type="InterPro" id="IPR029069">
    <property type="entry name" value="HotDog_dom_sf"/>
</dbReference>
<dbReference type="Pfam" id="PF07977">
    <property type="entry name" value="FabA"/>
    <property type="match status" value="1"/>
</dbReference>
<dbReference type="EMBL" id="JARTFS010000005">
    <property type="protein sequence ID" value="MED4400825.1"/>
    <property type="molecule type" value="Genomic_DNA"/>
</dbReference>
<dbReference type="InterPro" id="IPR013114">
    <property type="entry name" value="FabA_FabZ"/>
</dbReference>
<comment type="caution">
    <text evidence="1">The sequence shown here is derived from an EMBL/GenBank/DDBJ whole genome shotgun (WGS) entry which is preliminary data.</text>
</comment>
<reference evidence="1 2" key="1">
    <citation type="submission" date="2023-03" db="EMBL/GenBank/DDBJ databases">
        <title>Bacillus Genome Sequencing.</title>
        <authorList>
            <person name="Dunlap C."/>
        </authorList>
    </citation>
    <scope>NUCLEOTIDE SEQUENCE [LARGE SCALE GENOMIC DNA]</scope>
    <source>
        <strain evidence="1 2">NRS-1717</strain>
    </source>
</reference>
<dbReference type="GeneID" id="301139934"/>
<keyword evidence="1" id="KW-0456">Lyase</keyword>
<sequence>MEHIKKVLPHRFPFLMIDGIEEMEQGKSVKGYKNISHNDYYINKSDETFPNTLVVEALAQLGAFASTTEQTGLGFLSSLKGVTFTGCAKAGDRIDLYYEVLRNKRGFVLGRGTAKAGNETIVTAEEILIYQAPQT</sequence>
<dbReference type="PANTHER" id="PTHR30272">
    <property type="entry name" value="3-HYDROXYACYL-[ACYL-CARRIER-PROTEIN] DEHYDRATASE"/>
    <property type="match status" value="1"/>
</dbReference>
<dbReference type="PANTHER" id="PTHR30272:SF3">
    <property type="entry name" value="(3R)-HYDROXYMYRISTOYL-[ACYL CARRIER PROTEIN] DEHYDRATASE"/>
    <property type="match status" value="1"/>
</dbReference>
<dbReference type="Proteomes" id="UP001342826">
    <property type="component" value="Unassembled WGS sequence"/>
</dbReference>
<name>A0ABU6NV96_9BACI</name>
<dbReference type="CDD" id="cd01288">
    <property type="entry name" value="FabZ"/>
    <property type="match status" value="1"/>
</dbReference>
<accession>A0ABU6NV96</accession>
<proteinExistence type="predicted"/>
<protein>
    <submittedName>
        <fullName evidence="1">Beta-hydroxyacyl-ACP dehydratase</fullName>
        <ecNumber evidence="1">4.2.1.-</ecNumber>
    </submittedName>
</protein>
<gene>
    <name evidence="1" type="ORF">P9271_05700</name>
</gene>
<dbReference type="RefSeq" id="WP_066226123.1">
    <property type="nucleotide sequence ID" value="NZ_JARTFQ010000007.1"/>
</dbReference>
<evidence type="ECO:0000313" key="2">
    <source>
        <dbReference type="Proteomes" id="UP001342826"/>
    </source>
</evidence>
<dbReference type="SUPFAM" id="SSF54637">
    <property type="entry name" value="Thioesterase/thiol ester dehydrase-isomerase"/>
    <property type="match status" value="1"/>
</dbReference>
<dbReference type="GO" id="GO:0016829">
    <property type="term" value="F:lyase activity"/>
    <property type="evidence" value="ECO:0007669"/>
    <property type="project" value="UniProtKB-KW"/>
</dbReference>